<dbReference type="AlphaFoldDB" id="A0AAV2F607"/>
<evidence type="ECO:0000313" key="2">
    <source>
        <dbReference type="Proteomes" id="UP001497516"/>
    </source>
</evidence>
<protein>
    <submittedName>
        <fullName evidence="1">Uncharacterized protein</fullName>
    </submittedName>
</protein>
<dbReference type="EMBL" id="OZ034819">
    <property type="protein sequence ID" value="CAL1392900.1"/>
    <property type="molecule type" value="Genomic_DNA"/>
</dbReference>
<keyword evidence="2" id="KW-1185">Reference proteome</keyword>
<proteinExistence type="predicted"/>
<gene>
    <name evidence="1" type="ORF">LTRI10_LOCUS33515</name>
</gene>
<dbReference type="Proteomes" id="UP001497516">
    <property type="component" value="Chromosome 6"/>
</dbReference>
<sequence>MGAMLLGRWMLLHCSPFLNLSPKLPKYCWWEILDMVMNRPTSSFPHSPYKKDNISYFYYGQVHRKEEVVPCNIGFIPAKVLRLISRFAIRHSALAILQEKKKWEKDSSSSEQMGQVELDTKVLENKTVCNGKKPRTALQIEF</sequence>
<evidence type="ECO:0000313" key="1">
    <source>
        <dbReference type="EMBL" id="CAL1392900.1"/>
    </source>
</evidence>
<organism evidence="1 2">
    <name type="scientific">Linum trigynum</name>
    <dbReference type="NCBI Taxonomy" id="586398"/>
    <lineage>
        <taxon>Eukaryota</taxon>
        <taxon>Viridiplantae</taxon>
        <taxon>Streptophyta</taxon>
        <taxon>Embryophyta</taxon>
        <taxon>Tracheophyta</taxon>
        <taxon>Spermatophyta</taxon>
        <taxon>Magnoliopsida</taxon>
        <taxon>eudicotyledons</taxon>
        <taxon>Gunneridae</taxon>
        <taxon>Pentapetalae</taxon>
        <taxon>rosids</taxon>
        <taxon>fabids</taxon>
        <taxon>Malpighiales</taxon>
        <taxon>Linaceae</taxon>
        <taxon>Linum</taxon>
    </lineage>
</organism>
<accession>A0AAV2F607</accession>
<reference evidence="1 2" key="1">
    <citation type="submission" date="2024-04" db="EMBL/GenBank/DDBJ databases">
        <authorList>
            <person name="Fracassetti M."/>
        </authorList>
    </citation>
    <scope>NUCLEOTIDE SEQUENCE [LARGE SCALE GENOMIC DNA]</scope>
</reference>
<name>A0AAV2F607_9ROSI</name>